<dbReference type="OrthoDB" id="9771599at2"/>
<dbReference type="GO" id="GO:0006779">
    <property type="term" value="P:porphyrin-containing compound biosynthetic process"/>
    <property type="evidence" value="ECO:0007669"/>
    <property type="project" value="InterPro"/>
</dbReference>
<dbReference type="InterPro" id="IPR052024">
    <property type="entry name" value="Methanogen_methyltrans"/>
</dbReference>
<dbReference type="Proteomes" id="UP000199158">
    <property type="component" value="Unassembled WGS sequence"/>
</dbReference>
<accession>A0A1H7YWG1</accession>
<evidence type="ECO:0000313" key="3">
    <source>
        <dbReference type="Proteomes" id="UP000199158"/>
    </source>
</evidence>
<keyword evidence="3" id="KW-1185">Reference proteome</keyword>
<dbReference type="SUPFAM" id="SSF51726">
    <property type="entry name" value="UROD/MetE-like"/>
    <property type="match status" value="1"/>
</dbReference>
<dbReference type="PANTHER" id="PTHR47099">
    <property type="entry name" value="METHYLCOBAMIDE:COM METHYLTRANSFERASE MTBA"/>
    <property type="match status" value="1"/>
</dbReference>
<organism evidence="2 3">
    <name type="scientific">Hydrogenoanaerobacterium saccharovorans</name>
    <dbReference type="NCBI Taxonomy" id="474960"/>
    <lineage>
        <taxon>Bacteria</taxon>
        <taxon>Bacillati</taxon>
        <taxon>Bacillota</taxon>
        <taxon>Clostridia</taxon>
        <taxon>Eubacteriales</taxon>
        <taxon>Oscillospiraceae</taxon>
        <taxon>Hydrogenoanaerobacterium</taxon>
    </lineage>
</organism>
<dbReference type="InterPro" id="IPR000257">
    <property type="entry name" value="Uroporphyrinogen_deCOase"/>
</dbReference>
<dbReference type="EMBL" id="FOCG01000001">
    <property type="protein sequence ID" value="SEM50506.1"/>
    <property type="molecule type" value="Genomic_DNA"/>
</dbReference>
<dbReference type="GO" id="GO:0004853">
    <property type="term" value="F:uroporphyrinogen decarboxylase activity"/>
    <property type="evidence" value="ECO:0007669"/>
    <property type="project" value="InterPro"/>
</dbReference>
<evidence type="ECO:0000313" key="2">
    <source>
        <dbReference type="EMBL" id="SEM50506.1"/>
    </source>
</evidence>
<proteinExistence type="predicted"/>
<dbReference type="RefSeq" id="WP_092750940.1">
    <property type="nucleotide sequence ID" value="NZ_FOCG01000001.1"/>
</dbReference>
<name>A0A1H7YWG1_9FIRM</name>
<dbReference type="AlphaFoldDB" id="A0A1H7YWG1"/>
<sequence length="346" mass="38576">MTSYERVALALSHKEADRVPVYPILSGVTRKLIGASYSDWSTNADICAEAFLKSAEDFDIDCIVTLIDLSVECDAWGQKIIFPENEAAHPDYSQSVIQEIEDYAKIKKVDYRTSERMMMHIDVCKKIVAEKKGKIPIVAFVFGPLGVVSMLRNQQDMYMDLYDDPDAVKEAVKQVNETLKEYVAALCDTGVDAVMFDTLFASASIMSKEMWKDMEAQPLRELSQVVRDKGCLMMIHNCGQKIYFDAQIEAAEPVAISFLYPPDDCADFAECKAKYGDKTMLIGSVIPASAVIGTDEEWDKQCIDQIDAMAKGGGFMLATGCEYPANASFDRAKRMIEIAKSHGQYK</sequence>
<dbReference type="Pfam" id="PF01208">
    <property type="entry name" value="URO-D"/>
    <property type="match status" value="1"/>
</dbReference>
<dbReference type="Gene3D" id="3.20.20.210">
    <property type="match status" value="1"/>
</dbReference>
<gene>
    <name evidence="2" type="ORF">SAMN05216180_0298</name>
</gene>
<dbReference type="STRING" id="474960.SAMN05216180_0298"/>
<feature type="domain" description="Uroporphyrinogen decarboxylase (URO-D)" evidence="1">
    <location>
        <begin position="3"/>
        <end position="341"/>
    </location>
</feature>
<dbReference type="PANTHER" id="PTHR47099:SF1">
    <property type="entry name" value="METHYLCOBAMIDE:COM METHYLTRANSFERASE MTBA"/>
    <property type="match status" value="1"/>
</dbReference>
<dbReference type="InterPro" id="IPR038071">
    <property type="entry name" value="UROD/MetE-like_sf"/>
</dbReference>
<evidence type="ECO:0000259" key="1">
    <source>
        <dbReference type="Pfam" id="PF01208"/>
    </source>
</evidence>
<reference evidence="2 3" key="1">
    <citation type="submission" date="2016-10" db="EMBL/GenBank/DDBJ databases">
        <authorList>
            <person name="de Groot N.N."/>
        </authorList>
    </citation>
    <scope>NUCLEOTIDE SEQUENCE [LARGE SCALE GENOMIC DNA]</scope>
    <source>
        <strain evidence="2 3">CGMCC 1.5070</strain>
    </source>
</reference>
<protein>
    <submittedName>
        <fullName evidence="2">Uroporphyrinogen decarboxylase</fullName>
    </submittedName>
</protein>